<evidence type="ECO:0000256" key="2">
    <source>
        <dbReference type="ARBA" id="ARBA00023034"/>
    </source>
</evidence>
<name>A0AB39TPZ2_9ACTN</name>
<organism evidence="6">
    <name type="scientific">Streptomyces sp. Y1</name>
    <dbReference type="NCBI Taxonomy" id="3238634"/>
    <lineage>
        <taxon>Bacteria</taxon>
        <taxon>Bacillati</taxon>
        <taxon>Actinomycetota</taxon>
        <taxon>Actinomycetes</taxon>
        <taxon>Kitasatosporales</taxon>
        <taxon>Streptomycetaceae</taxon>
        <taxon>Streptomyces</taxon>
    </lineage>
</organism>
<evidence type="ECO:0000256" key="5">
    <source>
        <dbReference type="SAM" id="MobiDB-lite"/>
    </source>
</evidence>
<dbReference type="GO" id="GO:0012505">
    <property type="term" value="C:endomembrane system"/>
    <property type="evidence" value="ECO:0007669"/>
    <property type="project" value="UniProtKB-ARBA"/>
</dbReference>
<evidence type="ECO:0000256" key="4">
    <source>
        <dbReference type="ARBA" id="ARBA00023136"/>
    </source>
</evidence>
<gene>
    <name evidence="6" type="ORF">AB2U05_22940</name>
</gene>
<feature type="compositionally biased region" description="Basic and acidic residues" evidence="5">
    <location>
        <begin position="12"/>
        <end position="21"/>
    </location>
</feature>
<proteinExistence type="predicted"/>
<dbReference type="GO" id="GO:0005737">
    <property type="term" value="C:cytoplasm"/>
    <property type="evidence" value="ECO:0007669"/>
    <property type="project" value="UniProtKB-ARBA"/>
</dbReference>
<sequence length="245" mass="26417">MHRETHQATSRETSRETDRATDLPANLPEKLYLLAYDPRRGRMTGSQSLNLLLQAAALTELLRRGLIREEGRTAVARVREPAASAGLDPYSARLLGRIQEKRPHSWGWWIGGARTAGRDQPARWVRDGLAEAGWIELHRRRVAGVFPVTRIAPGDPRVRAALAGAVTAALKSPLSRVDPADAALVALVAAGRLRSALDPKGRSRYRGRIEKLAPAAGPVPRALGRALVARAVGRALEGAGEAAVV</sequence>
<accession>A0AB39TPZ2</accession>
<dbReference type="Pfam" id="PF05719">
    <property type="entry name" value="GPP34"/>
    <property type="match status" value="1"/>
</dbReference>
<dbReference type="AlphaFoldDB" id="A0AB39TPZ2"/>
<dbReference type="Gene3D" id="1.10.3630.10">
    <property type="entry name" value="yeast vps74-n-term truncation variant domain like"/>
    <property type="match status" value="1"/>
</dbReference>
<evidence type="ECO:0000256" key="3">
    <source>
        <dbReference type="ARBA" id="ARBA00023121"/>
    </source>
</evidence>
<comment type="subcellular location">
    <subcellularLocation>
        <location evidence="1">Golgi apparatus membrane</location>
        <topology evidence="1">Peripheral membrane protein</topology>
        <orientation evidence="1">Cytoplasmic side</orientation>
    </subcellularLocation>
</comment>
<dbReference type="EMBL" id="CP163445">
    <property type="protein sequence ID" value="XDQ81111.1"/>
    <property type="molecule type" value="Genomic_DNA"/>
</dbReference>
<dbReference type="RefSeq" id="WP_369184106.1">
    <property type="nucleotide sequence ID" value="NZ_CP163445.1"/>
</dbReference>
<evidence type="ECO:0000313" key="6">
    <source>
        <dbReference type="EMBL" id="XDQ81111.1"/>
    </source>
</evidence>
<keyword evidence="2" id="KW-0333">Golgi apparatus</keyword>
<protein>
    <submittedName>
        <fullName evidence="6">GPP34 family phosphoprotein</fullName>
    </submittedName>
</protein>
<reference evidence="6" key="1">
    <citation type="submission" date="2024-07" db="EMBL/GenBank/DDBJ databases">
        <authorList>
            <person name="Yu S.T."/>
        </authorList>
    </citation>
    <scope>NUCLEOTIDE SEQUENCE</scope>
    <source>
        <strain evidence="6">Y1</strain>
    </source>
</reference>
<keyword evidence="3" id="KW-0446">Lipid-binding</keyword>
<feature type="region of interest" description="Disordered" evidence="5">
    <location>
        <begin position="1"/>
        <end position="22"/>
    </location>
</feature>
<evidence type="ECO:0000256" key="1">
    <source>
        <dbReference type="ARBA" id="ARBA00004255"/>
    </source>
</evidence>
<keyword evidence="4" id="KW-0472">Membrane</keyword>
<dbReference type="InterPro" id="IPR008628">
    <property type="entry name" value="GPP34-like"/>
</dbReference>
<dbReference type="GO" id="GO:0070273">
    <property type="term" value="F:phosphatidylinositol-4-phosphate binding"/>
    <property type="evidence" value="ECO:0007669"/>
    <property type="project" value="InterPro"/>
</dbReference>
<dbReference type="InterPro" id="IPR038261">
    <property type="entry name" value="GPP34-like_sf"/>
</dbReference>